<keyword evidence="2" id="KW-0732">Signal</keyword>
<dbReference type="AlphaFoldDB" id="A0A6I3XHH8"/>
<protein>
    <recommendedName>
        <fullName evidence="5">DUF3300 domain-containing protein</fullName>
    </recommendedName>
</protein>
<name>A0A6I3XHH8_9BURK</name>
<feature type="region of interest" description="Disordered" evidence="1">
    <location>
        <begin position="110"/>
        <end position="159"/>
    </location>
</feature>
<proteinExistence type="predicted"/>
<accession>A0A6I3XHH8</accession>
<feature type="compositionally biased region" description="Basic and acidic residues" evidence="1">
    <location>
        <begin position="119"/>
        <end position="148"/>
    </location>
</feature>
<reference evidence="3 4" key="1">
    <citation type="submission" date="2019-11" db="EMBL/GenBank/DDBJ databases">
        <title>Draft Genome Sequences of Six Type Strains of the Genus Massilia.</title>
        <authorList>
            <person name="Miess H."/>
            <person name="Frediansyah A."/>
            <person name="Goeker M."/>
            <person name="Gross H."/>
        </authorList>
    </citation>
    <scope>NUCLEOTIDE SEQUENCE [LARGE SCALE GENOMIC DNA]</scope>
    <source>
        <strain evidence="3 4">DSM 17513</strain>
    </source>
</reference>
<feature type="signal peptide" evidence="2">
    <location>
        <begin position="1"/>
        <end position="21"/>
    </location>
</feature>
<dbReference type="Proteomes" id="UP000431684">
    <property type="component" value="Unassembled WGS sequence"/>
</dbReference>
<dbReference type="RefSeq" id="WP_155707109.1">
    <property type="nucleotide sequence ID" value="NZ_BMWU01000014.1"/>
</dbReference>
<feature type="chain" id="PRO_5026025910" description="DUF3300 domain-containing protein" evidence="2">
    <location>
        <begin position="22"/>
        <end position="159"/>
    </location>
</feature>
<organism evidence="3 4">
    <name type="scientific">Pseudoduganella dura</name>
    <dbReference type="NCBI Taxonomy" id="321982"/>
    <lineage>
        <taxon>Bacteria</taxon>
        <taxon>Pseudomonadati</taxon>
        <taxon>Pseudomonadota</taxon>
        <taxon>Betaproteobacteria</taxon>
        <taxon>Burkholderiales</taxon>
        <taxon>Oxalobacteraceae</taxon>
        <taxon>Telluria group</taxon>
        <taxon>Pseudoduganella</taxon>
    </lineage>
</organism>
<evidence type="ECO:0000256" key="1">
    <source>
        <dbReference type="SAM" id="MobiDB-lite"/>
    </source>
</evidence>
<gene>
    <name evidence="3" type="ORF">GJV26_01670</name>
</gene>
<evidence type="ECO:0000313" key="4">
    <source>
        <dbReference type="Proteomes" id="UP000431684"/>
    </source>
</evidence>
<evidence type="ECO:0000256" key="2">
    <source>
        <dbReference type="SAM" id="SignalP"/>
    </source>
</evidence>
<evidence type="ECO:0008006" key="5">
    <source>
        <dbReference type="Google" id="ProtNLM"/>
    </source>
</evidence>
<dbReference type="OrthoDB" id="8536851at2"/>
<feature type="compositionally biased region" description="Basic residues" evidence="1">
    <location>
        <begin position="149"/>
        <end position="159"/>
    </location>
</feature>
<comment type="caution">
    <text evidence="3">The sequence shown here is derived from an EMBL/GenBank/DDBJ whole genome shotgun (WGS) entry which is preliminary data.</text>
</comment>
<sequence length="159" mass="18157">MTNLKISLFAAGLLAVCSASAQVSITVGQPGFYGRVDIGAMAPPPVIYREPVIVERPVRVVREPLYLRVPPGHAKNWRKHCGKYRACGRRVLFVRDDWYLNDYAPRYRAEHRGQHRQHGQHERRDHPEHRGGRDDHRDGGRRDHDRGHGNGHGKGHGRD</sequence>
<evidence type="ECO:0000313" key="3">
    <source>
        <dbReference type="EMBL" id="MUI11205.1"/>
    </source>
</evidence>
<keyword evidence="4" id="KW-1185">Reference proteome</keyword>
<dbReference type="EMBL" id="WNWM01000002">
    <property type="protein sequence ID" value="MUI11205.1"/>
    <property type="molecule type" value="Genomic_DNA"/>
</dbReference>